<proteinExistence type="predicted"/>
<keyword evidence="3" id="KW-0238">DNA-binding</keyword>
<keyword evidence="4" id="KW-0804">Transcription</keyword>
<evidence type="ECO:0000313" key="8">
    <source>
        <dbReference type="Proteomes" id="UP000190105"/>
    </source>
</evidence>
<dbReference type="PANTHER" id="PTHR30204">
    <property type="entry name" value="REDOX-CYCLING DRUG-SENSING TRANSCRIPTIONAL ACTIVATOR SOXR"/>
    <property type="match status" value="1"/>
</dbReference>
<accession>A0A1T4XAR1</accession>
<keyword evidence="5" id="KW-0175">Coiled coil</keyword>
<evidence type="ECO:0000256" key="4">
    <source>
        <dbReference type="ARBA" id="ARBA00023163"/>
    </source>
</evidence>
<organism evidence="7 8">
    <name type="scientific">Caloramator quimbayensis</name>
    <dbReference type="NCBI Taxonomy" id="1147123"/>
    <lineage>
        <taxon>Bacteria</taxon>
        <taxon>Bacillati</taxon>
        <taxon>Bacillota</taxon>
        <taxon>Clostridia</taxon>
        <taxon>Eubacteriales</taxon>
        <taxon>Clostridiaceae</taxon>
        <taxon>Caloramator</taxon>
    </lineage>
</organism>
<evidence type="ECO:0000256" key="3">
    <source>
        <dbReference type="ARBA" id="ARBA00023125"/>
    </source>
</evidence>
<sequence length="183" mass="21803">MWGDYMGLITYTFKDVCEKTGYKPSVIRYYEKEFNLNIPRDVNGRRFFTQKEFERLIFIRQLQQQGYTNGQIKKIIEDNRFEGLQEIAAAKELNVPIELNNTLVSPLNENIINFINEKLTEINSNINELSKNVSSKERDILISENMKLKMELKQKSYEIIELKEKLKYEKERKKGFLSKIFKK</sequence>
<dbReference type="GO" id="GO:0003677">
    <property type="term" value="F:DNA binding"/>
    <property type="evidence" value="ECO:0007669"/>
    <property type="project" value="UniProtKB-KW"/>
</dbReference>
<dbReference type="InterPro" id="IPR047057">
    <property type="entry name" value="MerR_fam"/>
</dbReference>
<evidence type="ECO:0000313" key="7">
    <source>
        <dbReference type="EMBL" id="SKA86569.1"/>
    </source>
</evidence>
<name>A0A1T4XAR1_9CLOT</name>
<evidence type="ECO:0000259" key="6">
    <source>
        <dbReference type="PROSITE" id="PS50937"/>
    </source>
</evidence>
<keyword evidence="2" id="KW-0805">Transcription regulation</keyword>
<dbReference type="STRING" id="1147123.SAMN05443428_107108"/>
<dbReference type="InterPro" id="IPR000551">
    <property type="entry name" value="MerR-type_HTH_dom"/>
</dbReference>
<evidence type="ECO:0000256" key="5">
    <source>
        <dbReference type="SAM" id="Coils"/>
    </source>
</evidence>
<dbReference type="SMART" id="SM00422">
    <property type="entry name" value="HTH_MERR"/>
    <property type="match status" value="1"/>
</dbReference>
<dbReference type="OrthoDB" id="9811174at2"/>
<evidence type="ECO:0000256" key="2">
    <source>
        <dbReference type="ARBA" id="ARBA00023015"/>
    </source>
</evidence>
<dbReference type="EMBL" id="FUYH01000007">
    <property type="protein sequence ID" value="SKA86569.1"/>
    <property type="molecule type" value="Genomic_DNA"/>
</dbReference>
<dbReference type="Pfam" id="PF13411">
    <property type="entry name" value="MerR_1"/>
    <property type="match status" value="1"/>
</dbReference>
<dbReference type="InterPro" id="IPR009061">
    <property type="entry name" value="DNA-bd_dom_put_sf"/>
</dbReference>
<gene>
    <name evidence="7" type="ORF">SAMN05443428_107108</name>
</gene>
<feature type="coiled-coil region" evidence="5">
    <location>
        <begin position="112"/>
        <end position="165"/>
    </location>
</feature>
<dbReference type="SUPFAM" id="SSF46955">
    <property type="entry name" value="Putative DNA-binding domain"/>
    <property type="match status" value="1"/>
</dbReference>
<feature type="domain" description="HTH merR-type" evidence="6">
    <location>
        <begin position="10"/>
        <end position="78"/>
    </location>
</feature>
<dbReference type="GO" id="GO:0003700">
    <property type="term" value="F:DNA-binding transcription factor activity"/>
    <property type="evidence" value="ECO:0007669"/>
    <property type="project" value="InterPro"/>
</dbReference>
<keyword evidence="1" id="KW-0678">Repressor</keyword>
<dbReference type="Proteomes" id="UP000190105">
    <property type="component" value="Unassembled WGS sequence"/>
</dbReference>
<dbReference type="PANTHER" id="PTHR30204:SF69">
    <property type="entry name" value="MERR-FAMILY TRANSCRIPTIONAL REGULATOR"/>
    <property type="match status" value="1"/>
</dbReference>
<keyword evidence="8" id="KW-1185">Reference proteome</keyword>
<reference evidence="8" key="1">
    <citation type="submission" date="2017-02" db="EMBL/GenBank/DDBJ databases">
        <authorList>
            <person name="Varghese N."/>
            <person name="Submissions S."/>
        </authorList>
    </citation>
    <scope>NUCLEOTIDE SEQUENCE [LARGE SCALE GENOMIC DNA]</scope>
    <source>
        <strain evidence="8">USBA 833</strain>
    </source>
</reference>
<evidence type="ECO:0000256" key="1">
    <source>
        <dbReference type="ARBA" id="ARBA00022491"/>
    </source>
</evidence>
<dbReference type="AlphaFoldDB" id="A0A1T4XAR1"/>
<protein>
    <submittedName>
        <fullName evidence="7">MerR HTH family regulatory protein</fullName>
    </submittedName>
</protein>
<dbReference type="PROSITE" id="PS50937">
    <property type="entry name" value="HTH_MERR_2"/>
    <property type="match status" value="1"/>
</dbReference>
<dbReference type="Gene3D" id="1.10.1660.10">
    <property type="match status" value="1"/>
</dbReference>